<organism evidence="9 10">
    <name type="scientific">Pythium oligandrum</name>
    <name type="common">Mycoparasitic fungus</name>
    <dbReference type="NCBI Taxonomy" id="41045"/>
    <lineage>
        <taxon>Eukaryota</taxon>
        <taxon>Sar</taxon>
        <taxon>Stramenopiles</taxon>
        <taxon>Oomycota</taxon>
        <taxon>Peronosporomycetes</taxon>
        <taxon>Pythiales</taxon>
        <taxon>Pythiaceae</taxon>
        <taxon>Pythium</taxon>
    </lineage>
</organism>
<evidence type="ECO:0000259" key="8">
    <source>
        <dbReference type="Pfam" id="PF00150"/>
    </source>
</evidence>
<evidence type="ECO:0000256" key="6">
    <source>
        <dbReference type="ARBA" id="ARBA00023326"/>
    </source>
</evidence>
<dbReference type="GO" id="GO:0030245">
    <property type="term" value="P:cellulose catabolic process"/>
    <property type="evidence" value="ECO:0007669"/>
    <property type="project" value="UniProtKB-KW"/>
</dbReference>
<evidence type="ECO:0000256" key="1">
    <source>
        <dbReference type="ARBA" id="ARBA00005641"/>
    </source>
</evidence>
<dbReference type="EMBL" id="SPLM01000072">
    <property type="protein sequence ID" value="TMW63848.1"/>
    <property type="molecule type" value="Genomic_DNA"/>
</dbReference>
<dbReference type="SUPFAM" id="SSF51445">
    <property type="entry name" value="(Trans)glycosidases"/>
    <property type="match status" value="1"/>
</dbReference>
<dbReference type="Proteomes" id="UP000794436">
    <property type="component" value="Unassembled WGS sequence"/>
</dbReference>
<dbReference type="OrthoDB" id="442731at2759"/>
<dbReference type="GO" id="GO:0004553">
    <property type="term" value="F:hydrolase activity, hydrolyzing O-glycosyl compounds"/>
    <property type="evidence" value="ECO:0007669"/>
    <property type="project" value="InterPro"/>
</dbReference>
<dbReference type="InterPro" id="IPR017853">
    <property type="entry name" value="GH"/>
</dbReference>
<evidence type="ECO:0000256" key="4">
    <source>
        <dbReference type="ARBA" id="ARBA00023277"/>
    </source>
</evidence>
<dbReference type="Pfam" id="PF00150">
    <property type="entry name" value="Cellulase"/>
    <property type="match status" value="1"/>
</dbReference>
<comment type="similarity">
    <text evidence="1 7">Belongs to the glycosyl hydrolase 5 (cellulase A) family.</text>
</comment>
<proteinExistence type="inferred from homology"/>
<evidence type="ECO:0000313" key="10">
    <source>
        <dbReference type="Proteomes" id="UP000794436"/>
    </source>
</evidence>
<evidence type="ECO:0000256" key="3">
    <source>
        <dbReference type="ARBA" id="ARBA00023001"/>
    </source>
</evidence>
<keyword evidence="2 7" id="KW-0378">Hydrolase</keyword>
<name>A0A8K1CK35_PYTOL</name>
<keyword evidence="3" id="KW-0136">Cellulose degradation</keyword>
<keyword evidence="10" id="KW-1185">Reference proteome</keyword>
<evidence type="ECO:0000313" key="9">
    <source>
        <dbReference type="EMBL" id="TMW63848.1"/>
    </source>
</evidence>
<feature type="domain" description="Glycoside hydrolase family 5" evidence="8">
    <location>
        <begin position="43"/>
        <end position="142"/>
    </location>
</feature>
<evidence type="ECO:0000256" key="7">
    <source>
        <dbReference type="RuleBase" id="RU361153"/>
    </source>
</evidence>
<comment type="caution">
    <text evidence="9">The sequence shown here is derived from an EMBL/GenBank/DDBJ whole genome shotgun (WGS) entry which is preliminary data.</text>
</comment>
<dbReference type="AlphaFoldDB" id="A0A8K1CK35"/>
<protein>
    <recommendedName>
        <fullName evidence="8">Glycoside hydrolase family 5 domain-containing protein</fullName>
    </recommendedName>
</protein>
<evidence type="ECO:0000256" key="5">
    <source>
        <dbReference type="ARBA" id="ARBA00023295"/>
    </source>
</evidence>
<keyword evidence="5 7" id="KW-0326">Glycosidase</keyword>
<sequence length="146" mass="16000">MDGEVGNPTEYPDMGCALPNYVSRNGKIYVIGPQGRTEALTIKGVNWFGMETSATLPLGLWSNPQTGTTAYAIAAFLARNNFNSVRLPICVESLVKNIAPNKDIVNQYENRAIQLNTHLNPLKGIIKALGHRQISVMISLHTLNHV</sequence>
<dbReference type="InterPro" id="IPR001547">
    <property type="entry name" value="Glyco_hydro_5"/>
</dbReference>
<keyword evidence="6" id="KW-0624">Polysaccharide degradation</keyword>
<evidence type="ECO:0000256" key="2">
    <source>
        <dbReference type="ARBA" id="ARBA00022801"/>
    </source>
</evidence>
<dbReference type="PANTHER" id="PTHR35923:SF2">
    <property type="entry name" value="ENDOGLUCANASE"/>
    <property type="match status" value="1"/>
</dbReference>
<reference evidence="9" key="1">
    <citation type="submission" date="2019-03" db="EMBL/GenBank/DDBJ databases">
        <title>Long read genome sequence of the mycoparasitic Pythium oligandrum ATCC 38472 isolated from sugarbeet rhizosphere.</title>
        <authorList>
            <person name="Gaulin E."/>
        </authorList>
    </citation>
    <scope>NUCLEOTIDE SEQUENCE</scope>
    <source>
        <strain evidence="9">ATCC 38472_TT</strain>
    </source>
</reference>
<gene>
    <name evidence="9" type="ORF">Poli38472_002789</name>
</gene>
<dbReference type="PANTHER" id="PTHR35923">
    <property type="entry name" value="MAJOR EXTRACELLULAR ENDOGLUCANASE"/>
    <property type="match status" value="1"/>
</dbReference>
<dbReference type="Gene3D" id="3.20.20.80">
    <property type="entry name" value="Glycosidases"/>
    <property type="match status" value="1"/>
</dbReference>
<keyword evidence="4" id="KW-0119">Carbohydrate metabolism</keyword>
<accession>A0A8K1CK35</accession>